<dbReference type="Proteomes" id="UP000317573">
    <property type="component" value="Unassembled WGS sequence"/>
</dbReference>
<comment type="caution">
    <text evidence="4">The sequence shown here is derived from an EMBL/GenBank/DDBJ whole genome shotgun (WGS) entry which is preliminary data.</text>
</comment>
<dbReference type="Gene3D" id="3.40.50.720">
    <property type="entry name" value="NAD(P)-binding Rossmann-like Domain"/>
    <property type="match status" value="1"/>
</dbReference>
<protein>
    <submittedName>
        <fullName evidence="4">Xanthine dehydrogenase accessory factor</fullName>
    </submittedName>
</protein>
<dbReference type="Pfam" id="PF02625">
    <property type="entry name" value="XdhC_CoxI"/>
    <property type="match status" value="1"/>
</dbReference>
<dbReference type="AlphaFoldDB" id="A0A562D8K7"/>
<sequence length="380" mass="39902">MTTTTARASVLCHWLADGRSVVAGLLVLADGSSPMEPGAMMLIDHEGNVDGTVTGGCVEAAVIAESEDLLGTADRAARLVRYGVTDDVAAAVGLTCGGTVHILIHQISGHQAASELAYAHAVLDGEPAVIATLLDSDRAGAEIALVGDTVTGTMDAGPLLDRAVIRDAPGILDAGHSTIRTYGSDGSTLGADLRVFYRVHARSPKMLLIGAIDFAAALAPMATALGYAVTVCDARETFIRSPRFARVADVVREWPDRLIDRTCLGPRDAVLILTHDPKFDEPALRAAVHSGAGYIGALGSRRTVADRTRRLREAGLTDEQLDRIISPCGLDLGARTPEETAISILAEIIAQRTGREGGRLHALDGDIHDRRDGGAARRFG</sequence>
<dbReference type="Pfam" id="PF13478">
    <property type="entry name" value="XdhC_C"/>
    <property type="match status" value="1"/>
</dbReference>
<evidence type="ECO:0000256" key="1">
    <source>
        <dbReference type="SAM" id="Phobius"/>
    </source>
</evidence>
<feature type="domain" description="XdhC- CoxI" evidence="2">
    <location>
        <begin position="14"/>
        <end position="83"/>
    </location>
</feature>
<dbReference type="RefSeq" id="WP_145693315.1">
    <property type="nucleotide sequence ID" value="NZ_VLJT01000082.1"/>
</dbReference>
<dbReference type="PANTHER" id="PTHR30388">
    <property type="entry name" value="ALDEHYDE OXIDOREDUCTASE MOLYBDENUM COFACTOR ASSEMBLY PROTEIN"/>
    <property type="match status" value="1"/>
</dbReference>
<keyword evidence="1" id="KW-0812">Transmembrane</keyword>
<dbReference type="PANTHER" id="PTHR30388:SF4">
    <property type="entry name" value="MOLYBDENUM COFACTOR INSERTION CHAPERONE PAOD"/>
    <property type="match status" value="1"/>
</dbReference>
<evidence type="ECO:0000313" key="5">
    <source>
        <dbReference type="Proteomes" id="UP000317573"/>
    </source>
</evidence>
<evidence type="ECO:0000313" key="4">
    <source>
        <dbReference type="EMBL" id="TWH05890.1"/>
    </source>
</evidence>
<reference evidence="4 5" key="1">
    <citation type="submission" date="2019-07" db="EMBL/GenBank/DDBJ databases">
        <title>Genome sequencing of lignin-degrading bacterial isolates.</title>
        <authorList>
            <person name="Gladden J."/>
        </authorList>
    </citation>
    <scope>NUCLEOTIDE SEQUENCE [LARGE SCALE GENOMIC DNA]</scope>
    <source>
        <strain evidence="4 5">J45</strain>
    </source>
</reference>
<gene>
    <name evidence="4" type="ORF">L618_007900000020</name>
</gene>
<dbReference type="InterPro" id="IPR003777">
    <property type="entry name" value="XdhC_CoxI"/>
</dbReference>
<feature type="domain" description="XdhC Rossmann" evidence="3">
    <location>
        <begin position="206"/>
        <end position="348"/>
    </location>
</feature>
<accession>A0A562D8K7</accession>
<evidence type="ECO:0000259" key="2">
    <source>
        <dbReference type="Pfam" id="PF02625"/>
    </source>
</evidence>
<dbReference type="EMBL" id="VLJT01000082">
    <property type="protein sequence ID" value="TWH05890.1"/>
    <property type="molecule type" value="Genomic_DNA"/>
</dbReference>
<proteinExistence type="predicted"/>
<feature type="transmembrane region" description="Helical" evidence="1">
    <location>
        <begin position="206"/>
        <end position="229"/>
    </location>
</feature>
<organism evidence="4 5">
    <name type="scientific">Rhodococcus rhodochrous J45</name>
    <dbReference type="NCBI Taxonomy" id="935266"/>
    <lineage>
        <taxon>Bacteria</taxon>
        <taxon>Bacillati</taxon>
        <taxon>Actinomycetota</taxon>
        <taxon>Actinomycetes</taxon>
        <taxon>Mycobacteriales</taxon>
        <taxon>Nocardiaceae</taxon>
        <taxon>Rhodococcus</taxon>
    </lineage>
</organism>
<keyword evidence="1" id="KW-0472">Membrane</keyword>
<dbReference type="InterPro" id="IPR027051">
    <property type="entry name" value="XdhC_Rossmann_dom"/>
</dbReference>
<dbReference type="InterPro" id="IPR052698">
    <property type="entry name" value="MoCofactor_Util/Proc"/>
</dbReference>
<evidence type="ECO:0000259" key="3">
    <source>
        <dbReference type="Pfam" id="PF13478"/>
    </source>
</evidence>
<keyword evidence="1" id="KW-1133">Transmembrane helix</keyword>
<name>A0A562D8K7_RHORH</name>